<reference evidence="4" key="1">
    <citation type="journal article" date="2019" name="bioRxiv">
        <title>Genomics, evolutionary history and diagnostics of the Alternaria alternata species group including apple and Asian pear pathotypes.</title>
        <authorList>
            <person name="Armitage A.D."/>
            <person name="Cockerton H.M."/>
            <person name="Sreenivasaprasad S."/>
            <person name="Woodhall J.W."/>
            <person name="Lane C.R."/>
            <person name="Harrison R.J."/>
            <person name="Clarkson J.P."/>
        </authorList>
    </citation>
    <scope>NUCLEOTIDE SEQUENCE [LARGE SCALE GENOMIC DNA]</scope>
    <source>
        <strain evidence="4">RGR 97.0016</strain>
    </source>
</reference>
<protein>
    <submittedName>
        <fullName evidence="3">Uncharacterized protein</fullName>
    </submittedName>
</protein>
<comment type="caution">
    <text evidence="3">The sequence shown here is derived from an EMBL/GenBank/DDBJ whole genome shotgun (WGS) entry which is preliminary data.</text>
</comment>
<dbReference type="Proteomes" id="UP000293823">
    <property type="component" value="Unassembled WGS sequence"/>
</dbReference>
<evidence type="ECO:0000313" key="4">
    <source>
        <dbReference type="Proteomes" id="UP000293823"/>
    </source>
</evidence>
<evidence type="ECO:0000313" key="3">
    <source>
        <dbReference type="EMBL" id="RYO67044.1"/>
    </source>
</evidence>
<feature type="transmembrane region" description="Helical" evidence="1">
    <location>
        <begin position="32"/>
        <end position="51"/>
    </location>
</feature>
<dbReference type="OrthoDB" id="2150604at2759"/>
<dbReference type="AlphaFoldDB" id="A0A4Q4S9W4"/>
<evidence type="ECO:0000256" key="1">
    <source>
        <dbReference type="SAM" id="Phobius"/>
    </source>
</evidence>
<accession>A0A4Q4S9W4</accession>
<dbReference type="EMBL" id="PEJP01000017">
    <property type="protein sequence ID" value="RYO67044.1"/>
    <property type="molecule type" value="Genomic_DNA"/>
</dbReference>
<organism evidence="3 4">
    <name type="scientific">Alternaria arborescens</name>
    <dbReference type="NCBI Taxonomy" id="156630"/>
    <lineage>
        <taxon>Eukaryota</taxon>
        <taxon>Fungi</taxon>
        <taxon>Dikarya</taxon>
        <taxon>Ascomycota</taxon>
        <taxon>Pezizomycotina</taxon>
        <taxon>Dothideomycetes</taxon>
        <taxon>Pleosporomycetidae</taxon>
        <taxon>Pleosporales</taxon>
        <taxon>Pleosporineae</taxon>
        <taxon>Pleosporaceae</taxon>
        <taxon>Alternaria</taxon>
        <taxon>Alternaria sect. Alternaria</taxon>
    </lineage>
</organism>
<feature type="signal peptide" evidence="2">
    <location>
        <begin position="1"/>
        <end position="24"/>
    </location>
</feature>
<evidence type="ECO:0000256" key="2">
    <source>
        <dbReference type="SAM" id="SignalP"/>
    </source>
</evidence>
<keyword evidence="1" id="KW-0812">Transmembrane</keyword>
<keyword evidence="2" id="KW-0732">Signal</keyword>
<keyword evidence="1" id="KW-1133">Transmembrane helix</keyword>
<proteinExistence type="predicted"/>
<feature type="chain" id="PRO_5020374284" evidence="2">
    <location>
        <begin position="25"/>
        <end position="71"/>
    </location>
</feature>
<gene>
    <name evidence="3" type="ORF">AA0113_g5148</name>
</gene>
<sequence length="71" mass="7704">MLLSFSIWYLLIGLLILIYARAAASSPWGPDVKIAVVSGLATIFAFGNYLIGQPPSIASMRICTQANTIFR</sequence>
<keyword evidence="1" id="KW-0472">Membrane</keyword>
<name>A0A4Q4S9W4_9PLEO</name>
<keyword evidence="4" id="KW-1185">Reference proteome</keyword>